<keyword evidence="2" id="KW-1185">Reference proteome</keyword>
<dbReference type="Proteomes" id="UP000789366">
    <property type="component" value="Unassembled WGS sequence"/>
</dbReference>
<gene>
    <name evidence="1" type="ORF">SPELUC_LOCUS7576</name>
</gene>
<accession>A0ACA9MTI6</accession>
<proteinExistence type="predicted"/>
<reference evidence="1" key="1">
    <citation type="submission" date="2021-06" db="EMBL/GenBank/DDBJ databases">
        <authorList>
            <person name="Kallberg Y."/>
            <person name="Tangrot J."/>
            <person name="Rosling A."/>
        </authorList>
    </citation>
    <scope>NUCLEOTIDE SEQUENCE</scope>
    <source>
        <strain evidence="1">28 12/20/2015</strain>
    </source>
</reference>
<feature type="non-terminal residue" evidence="1">
    <location>
        <position position="293"/>
    </location>
</feature>
<evidence type="ECO:0000313" key="2">
    <source>
        <dbReference type="Proteomes" id="UP000789366"/>
    </source>
</evidence>
<organism evidence="1 2">
    <name type="scientific">Cetraspora pellucida</name>
    <dbReference type="NCBI Taxonomy" id="1433469"/>
    <lineage>
        <taxon>Eukaryota</taxon>
        <taxon>Fungi</taxon>
        <taxon>Fungi incertae sedis</taxon>
        <taxon>Mucoromycota</taxon>
        <taxon>Glomeromycotina</taxon>
        <taxon>Glomeromycetes</taxon>
        <taxon>Diversisporales</taxon>
        <taxon>Gigasporaceae</taxon>
        <taxon>Cetraspora</taxon>
    </lineage>
</organism>
<dbReference type="EMBL" id="CAJVPW010010242">
    <property type="protein sequence ID" value="CAG8613216.1"/>
    <property type="molecule type" value="Genomic_DNA"/>
</dbReference>
<comment type="caution">
    <text evidence="1">The sequence shown here is derived from an EMBL/GenBank/DDBJ whole genome shotgun (WGS) entry which is preliminary data.</text>
</comment>
<sequence length="293" mass="33266">MSQSKSRSPTLKDAFKYVSYIKQLFQSQPSKYRLFISSLKSFDQAEIDHITLIRRMESIFQENSELMDEFIQYCPQEWNSIRNSLVLGNNGYGNSIATSAINRTVSSTTKKNGIHDAYDDKNNIIKIVTKKPRVAQEFDGSSLNAPIAMTTVPSKPVQSKSKGKPSKKSASSAAEKDFLVSKRNEAFTKIQESNDYLDSDQSINVSSISTFSSRQSSFSCAFNEDASVEMDKIQEELKDFHPESDVSNPTTPLRRSTRIRKPSFKKMDSLHDLQFLSRYLTILKNQLHEIALR</sequence>
<name>A0ACA9MTI6_9GLOM</name>
<protein>
    <submittedName>
        <fullName evidence="1">2711_t:CDS:1</fullName>
    </submittedName>
</protein>
<evidence type="ECO:0000313" key="1">
    <source>
        <dbReference type="EMBL" id="CAG8613216.1"/>
    </source>
</evidence>